<dbReference type="PROSITE" id="PS50110">
    <property type="entry name" value="RESPONSE_REGULATORY"/>
    <property type="match status" value="1"/>
</dbReference>
<organism evidence="4 5">
    <name type="scientific">Gallaecimonas pentaromativorans</name>
    <dbReference type="NCBI Taxonomy" id="584787"/>
    <lineage>
        <taxon>Bacteria</taxon>
        <taxon>Pseudomonadati</taxon>
        <taxon>Pseudomonadota</taxon>
        <taxon>Gammaproteobacteria</taxon>
        <taxon>Enterobacterales</taxon>
        <taxon>Gallaecimonadaceae</taxon>
        <taxon>Gallaecimonas</taxon>
    </lineage>
</organism>
<comment type="caution">
    <text evidence="4">The sequence shown here is derived from an EMBL/GenBank/DDBJ whole genome shotgun (WGS) entry which is preliminary data.</text>
</comment>
<keyword evidence="5" id="KW-1185">Reference proteome</keyword>
<dbReference type="EMBL" id="RJUL01000008">
    <property type="protein sequence ID" value="ROQ23265.1"/>
    <property type="molecule type" value="Genomic_DNA"/>
</dbReference>
<sequence>MIRNDLFEFAREKTGDKDTSPQQDSAPWRILSVEDDPGFQASILYSLSNLHYLGRRVEVLTANSIPTAIDAINCHSDIALILLDVVMEVDDAGLRLVETIRNVIGNQSVRIVLLTGQPGVAPRNDVIDNYDINEYWDKSELKGRLPSIVTTNLRSWQTLIELEQARNGLQMIADASRAMINRQNTEQFALSILEQVSEIIGLSATADGIVALLYDDGVPQKVICASGAFNGMTVAELGDEATALAPLTDDIRSAIKNALKNQANTINEHCSVFYFKSQVNREFSPELNQHYLIVVKSPIKLSTSHIRLLQVFAENARIGFTQIALTNRLNELAYLDSSLKIHNRNWLLRELSLLNEEERRATSLIAISIDDHFSCSLTFGHDHIERIIQQLVLQLAAGDPIFRDIARIASDTLAVMVSQGAMPGEEQLKRLDSFEVTVDAVLHSLPLTVTSISLSEVGELSGEDVLNLARVSLTKAHEKGLSYLPYCPQIARQQREHYEILQRSFSALENNEFFLVFQPKVKLGDGRPLGLEALIRWRTADGTMISPELFMRLAEASGTSHVIDIFVFEECIKAIKQLHQLGFYLQLSFNACLKDLVNPRYMERLTNVLTQNPLLAPFLELEITESQAMADYDEISPLLEDLRKTGLKIALDDFGTGYSSLAHLAWMPIDIIKLDRSFVQDLLLSEVTHSLADMVIRLGEKFDYTIVAEGIETEEQSSMLLQLGCTLGQGYYYARPMPLPALLDWLATQAR</sequence>
<dbReference type="InterPro" id="IPR050706">
    <property type="entry name" value="Cyclic-di-GMP_PDE-like"/>
</dbReference>
<dbReference type="Gene3D" id="3.20.20.450">
    <property type="entry name" value="EAL domain"/>
    <property type="match status" value="1"/>
</dbReference>
<dbReference type="GO" id="GO:0000160">
    <property type="term" value="P:phosphorelay signal transduction system"/>
    <property type="evidence" value="ECO:0007669"/>
    <property type="project" value="InterPro"/>
</dbReference>
<dbReference type="InterPro" id="IPR021800">
    <property type="entry name" value="DUF3369"/>
</dbReference>
<feature type="modified residue" description="4-aspartylphosphate" evidence="1">
    <location>
        <position position="84"/>
    </location>
</feature>
<dbReference type="Pfam" id="PF00563">
    <property type="entry name" value="EAL"/>
    <property type="match status" value="1"/>
</dbReference>
<dbReference type="Gene3D" id="3.30.70.270">
    <property type="match status" value="1"/>
</dbReference>
<dbReference type="InterPro" id="IPR001789">
    <property type="entry name" value="Sig_transdc_resp-reg_receiver"/>
</dbReference>
<keyword evidence="1" id="KW-0597">Phosphoprotein</keyword>
<dbReference type="SUPFAM" id="SSF141868">
    <property type="entry name" value="EAL domain-like"/>
    <property type="match status" value="1"/>
</dbReference>
<proteinExistence type="predicted"/>
<dbReference type="RefSeq" id="WP_123422106.1">
    <property type="nucleotide sequence ID" value="NZ_RJUL01000008.1"/>
</dbReference>
<dbReference type="SUPFAM" id="SSF52172">
    <property type="entry name" value="CheY-like"/>
    <property type="match status" value="1"/>
</dbReference>
<dbReference type="Pfam" id="PF11849">
    <property type="entry name" value="DUF3369"/>
    <property type="match status" value="1"/>
</dbReference>
<feature type="domain" description="Response regulatory" evidence="2">
    <location>
        <begin position="29"/>
        <end position="153"/>
    </location>
</feature>
<dbReference type="STRING" id="584787.GCA_001247655_03721"/>
<evidence type="ECO:0000256" key="1">
    <source>
        <dbReference type="PROSITE-ProRule" id="PRU00169"/>
    </source>
</evidence>
<protein>
    <submittedName>
        <fullName evidence="4">EAL domain-containing protein (Putative c-di-GMP-specific phosphodiesterase class I)</fullName>
    </submittedName>
</protein>
<dbReference type="SMART" id="SM00448">
    <property type="entry name" value="REC"/>
    <property type="match status" value="1"/>
</dbReference>
<dbReference type="Gene3D" id="3.40.50.2300">
    <property type="match status" value="1"/>
</dbReference>
<dbReference type="InterPro" id="IPR001633">
    <property type="entry name" value="EAL_dom"/>
</dbReference>
<dbReference type="Proteomes" id="UP000268033">
    <property type="component" value="Unassembled WGS sequence"/>
</dbReference>
<dbReference type="AlphaFoldDB" id="A0A3N1P447"/>
<dbReference type="GO" id="GO:0071111">
    <property type="term" value="F:cyclic-guanylate-specific phosphodiesterase activity"/>
    <property type="evidence" value="ECO:0007669"/>
    <property type="project" value="InterPro"/>
</dbReference>
<accession>A0A3N1P447</accession>
<dbReference type="SMART" id="SM00052">
    <property type="entry name" value="EAL"/>
    <property type="match status" value="1"/>
</dbReference>
<dbReference type="PANTHER" id="PTHR33121">
    <property type="entry name" value="CYCLIC DI-GMP PHOSPHODIESTERASE PDEF"/>
    <property type="match status" value="1"/>
</dbReference>
<dbReference type="InterPro" id="IPR043128">
    <property type="entry name" value="Rev_trsase/Diguanyl_cyclase"/>
</dbReference>
<name>A0A3N1P447_9GAMM</name>
<dbReference type="CDD" id="cd01948">
    <property type="entry name" value="EAL"/>
    <property type="match status" value="1"/>
</dbReference>
<evidence type="ECO:0000259" key="2">
    <source>
        <dbReference type="PROSITE" id="PS50110"/>
    </source>
</evidence>
<dbReference type="SMART" id="SM00267">
    <property type="entry name" value="GGDEF"/>
    <property type="match status" value="1"/>
</dbReference>
<dbReference type="InterPro" id="IPR035919">
    <property type="entry name" value="EAL_sf"/>
</dbReference>
<evidence type="ECO:0000313" key="5">
    <source>
        <dbReference type="Proteomes" id="UP000268033"/>
    </source>
</evidence>
<dbReference type="PANTHER" id="PTHR33121:SF70">
    <property type="entry name" value="SIGNALING PROTEIN YKOW"/>
    <property type="match status" value="1"/>
</dbReference>
<reference evidence="4 5" key="1">
    <citation type="submission" date="2018-11" db="EMBL/GenBank/DDBJ databases">
        <title>Genomic Encyclopedia of Type Strains, Phase IV (KMG-IV): sequencing the most valuable type-strain genomes for metagenomic binning, comparative biology and taxonomic classification.</title>
        <authorList>
            <person name="Goeker M."/>
        </authorList>
    </citation>
    <scope>NUCLEOTIDE SEQUENCE [LARGE SCALE GENOMIC DNA]</scope>
    <source>
        <strain evidence="4 5">DSM 21945</strain>
    </source>
</reference>
<feature type="domain" description="EAL" evidence="3">
    <location>
        <begin position="497"/>
        <end position="750"/>
    </location>
</feature>
<evidence type="ECO:0000313" key="4">
    <source>
        <dbReference type="EMBL" id="ROQ23265.1"/>
    </source>
</evidence>
<dbReference type="PROSITE" id="PS50883">
    <property type="entry name" value="EAL"/>
    <property type="match status" value="1"/>
</dbReference>
<dbReference type="InterPro" id="IPR000160">
    <property type="entry name" value="GGDEF_dom"/>
</dbReference>
<dbReference type="InterPro" id="IPR011006">
    <property type="entry name" value="CheY-like_superfamily"/>
</dbReference>
<evidence type="ECO:0000259" key="3">
    <source>
        <dbReference type="PROSITE" id="PS50883"/>
    </source>
</evidence>
<gene>
    <name evidence="4" type="ORF">EDC28_1083</name>
</gene>